<dbReference type="EMBL" id="MU839025">
    <property type="protein sequence ID" value="KAK1763756.1"/>
    <property type="molecule type" value="Genomic_DNA"/>
</dbReference>
<evidence type="ECO:0008006" key="4">
    <source>
        <dbReference type="Google" id="ProtNLM"/>
    </source>
</evidence>
<evidence type="ECO:0000256" key="1">
    <source>
        <dbReference type="SAM" id="SignalP"/>
    </source>
</evidence>
<evidence type="ECO:0000313" key="3">
    <source>
        <dbReference type="Proteomes" id="UP001244011"/>
    </source>
</evidence>
<sequence length="273" mass="27752">MRLPNSSPLLATASLTTLYYISSLAALVPPSETTPPPTLPPDITFTPNYIPASITVSTDINATCHVILSVTAPNPSQGALDCGYALHRTSYASTSVSTLLIDCLGCDDGPPLSVRGWRVNCPLGRTVSPYETTVTFPASTFFTYACSSTITRTLALPTPAVTGPPYTPGALIAVSPSGGGACTARLSLAPTAPGQVQEECAGAGPTATVWPGTAATSEVGVDCGGCATLEVRGDRHGCPMIASKGPTATVTAASPATRWSYVCAASATPETVD</sequence>
<keyword evidence="3" id="KW-1185">Reference proteome</keyword>
<organism evidence="2 3">
    <name type="scientific">Phialemonium atrogriseum</name>
    <dbReference type="NCBI Taxonomy" id="1093897"/>
    <lineage>
        <taxon>Eukaryota</taxon>
        <taxon>Fungi</taxon>
        <taxon>Dikarya</taxon>
        <taxon>Ascomycota</taxon>
        <taxon>Pezizomycotina</taxon>
        <taxon>Sordariomycetes</taxon>
        <taxon>Sordariomycetidae</taxon>
        <taxon>Cephalothecales</taxon>
        <taxon>Cephalothecaceae</taxon>
        <taxon>Phialemonium</taxon>
    </lineage>
</organism>
<evidence type="ECO:0000313" key="2">
    <source>
        <dbReference type="EMBL" id="KAK1763756.1"/>
    </source>
</evidence>
<accession>A0AAJ0BT50</accession>
<feature type="signal peptide" evidence="1">
    <location>
        <begin position="1"/>
        <end position="33"/>
    </location>
</feature>
<feature type="chain" id="PRO_5042607819" description="Ig-like domain-containing protein" evidence="1">
    <location>
        <begin position="34"/>
        <end position="273"/>
    </location>
</feature>
<dbReference type="GeneID" id="85315097"/>
<dbReference type="AlphaFoldDB" id="A0AAJ0BT50"/>
<protein>
    <recommendedName>
        <fullName evidence="4">Ig-like domain-containing protein</fullName>
    </recommendedName>
</protein>
<dbReference type="Proteomes" id="UP001244011">
    <property type="component" value="Unassembled WGS sequence"/>
</dbReference>
<reference evidence="2" key="1">
    <citation type="submission" date="2023-06" db="EMBL/GenBank/DDBJ databases">
        <title>Genome-scale phylogeny and comparative genomics of the fungal order Sordariales.</title>
        <authorList>
            <consortium name="Lawrence Berkeley National Laboratory"/>
            <person name="Hensen N."/>
            <person name="Bonometti L."/>
            <person name="Westerberg I."/>
            <person name="Brannstrom I.O."/>
            <person name="Guillou S."/>
            <person name="Cros-Aarteil S."/>
            <person name="Calhoun S."/>
            <person name="Haridas S."/>
            <person name="Kuo A."/>
            <person name="Mondo S."/>
            <person name="Pangilinan J."/>
            <person name="Riley R."/>
            <person name="Labutti K."/>
            <person name="Andreopoulos B."/>
            <person name="Lipzen A."/>
            <person name="Chen C."/>
            <person name="Yanf M."/>
            <person name="Daum C."/>
            <person name="Ng V."/>
            <person name="Clum A."/>
            <person name="Steindorff A."/>
            <person name="Ohm R."/>
            <person name="Martin F."/>
            <person name="Silar P."/>
            <person name="Natvig D."/>
            <person name="Lalanne C."/>
            <person name="Gautier V."/>
            <person name="Ament-Velasquez S.L."/>
            <person name="Kruys A."/>
            <person name="Hutchinson M.I."/>
            <person name="Powell A.J."/>
            <person name="Barry K."/>
            <person name="Miller A.N."/>
            <person name="Grigoriev I.V."/>
            <person name="Debuchy R."/>
            <person name="Gladieux P."/>
            <person name="Thoren M.H."/>
            <person name="Johannesson H."/>
        </authorList>
    </citation>
    <scope>NUCLEOTIDE SEQUENCE</scope>
    <source>
        <strain evidence="2">8032-3</strain>
    </source>
</reference>
<proteinExistence type="predicted"/>
<dbReference type="RefSeq" id="XP_060279969.1">
    <property type="nucleotide sequence ID" value="XM_060431910.1"/>
</dbReference>
<keyword evidence="1" id="KW-0732">Signal</keyword>
<name>A0AAJ0BT50_9PEZI</name>
<gene>
    <name evidence="2" type="ORF">QBC33DRAFT_597150</name>
</gene>
<comment type="caution">
    <text evidence="2">The sequence shown here is derived from an EMBL/GenBank/DDBJ whole genome shotgun (WGS) entry which is preliminary data.</text>
</comment>